<proteinExistence type="inferred from homology"/>
<reference evidence="13" key="1">
    <citation type="journal article" date="2023" name="IMA Fungus">
        <title>Comparative genomic study of the Penicillium genus elucidates a diverse pangenome and 15 lateral gene transfer events.</title>
        <authorList>
            <person name="Petersen C."/>
            <person name="Sorensen T."/>
            <person name="Nielsen M.R."/>
            <person name="Sondergaard T.E."/>
            <person name="Sorensen J.L."/>
            <person name="Fitzpatrick D.A."/>
            <person name="Frisvad J.C."/>
            <person name="Nielsen K.L."/>
        </authorList>
    </citation>
    <scope>NUCLEOTIDE SEQUENCE</scope>
    <source>
        <strain evidence="13">IBT 12815</strain>
    </source>
</reference>
<dbReference type="InterPro" id="IPR036640">
    <property type="entry name" value="ABC1_TM_sf"/>
</dbReference>
<dbReference type="AlphaFoldDB" id="A0AAD6DYG5"/>
<dbReference type="PANTHER" id="PTHR43394:SF11">
    <property type="entry name" value="ATP-BINDING CASSETTE TRANSPORTER"/>
    <property type="match status" value="1"/>
</dbReference>
<gene>
    <name evidence="13" type="ORF">N7537_007335</name>
</gene>
<dbReference type="InterPro" id="IPR027417">
    <property type="entry name" value="P-loop_NTPase"/>
</dbReference>
<dbReference type="GO" id="GO:0005743">
    <property type="term" value="C:mitochondrial inner membrane"/>
    <property type="evidence" value="ECO:0007669"/>
    <property type="project" value="TreeGrafter"/>
</dbReference>
<evidence type="ECO:0000256" key="1">
    <source>
        <dbReference type="ARBA" id="ARBA00004141"/>
    </source>
</evidence>
<dbReference type="RefSeq" id="XP_056750468.1">
    <property type="nucleotide sequence ID" value="XM_056898392.1"/>
</dbReference>
<keyword evidence="4 10" id="KW-0812">Transmembrane</keyword>
<dbReference type="GO" id="GO:0005524">
    <property type="term" value="F:ATP binding"/>
    <property type="evidence" value="ECO:0007669"/>
    <property type="project" value="UniProtKB-KW"/>
</dbReference>
<evidence type="ECO:0000256" key="3">
    <source>
        <dbReference type="ARBA" id="ARBA00022448"/>
    </source>
</evidence>
<evidence type="ECO:0000256" key="8">
    <source>
        <dbReference type="ARBA" id="ARBA00022989"/>
    </source>
</evidence>
<dbReference type="GO" id="GO:0015421">
    <property type="term" value="F:ABC-type oligopeptide transporter activity"/>
    <property type="evidence" value="ECO:0007669"/>
    <property type="project" value="TreeGrafter"/>
</dbReference>
<comment type="similarity">
    <text evidence="2">Belongs to the ABC transporter superfamily. ABCB family. Multidrug resistance exporter (TC 3.A.1.201) subfamily.</text>
</comment>
<feature type="transmembrane region" description="Helical" evidence="10">
    <location>
        <begin position="527"/>
        <end position="544"/>
    </location>
</feature>
<keyword evidence="14" id="KW-1185">Reference proteome</keyword>
<comment type="subcellular location">
    <subcellularLocation>
        <location evidence="1">Membrane</location>
        <topology evidence="1">Multi-pass membrane protein</topology>
    </subcellularLocation>
</comment>
<keyword evidence="6" id="KW-0547">Nucleotide-binding</keyword>
<evidence type="ECO:0000256" key="4">
    <source>
        <dbReference type="ARBA" id="ARBA00022692"/>
    </source>
</evidence>
<keyword evidence="9 10" id="KW-0472">Membrane</keyword>
<evidence type="ECO:0000259" key="12">
    <source>
        <dbReference type="PROSITE" id="PS50929"/>
    </source>
</evidence>
<dbReference type="InterPro" id="IPR039421">
    <property type="entry name" value="Type_1_exporter"/>
</dbReference>
<evidence type="ECO:0000259" key="11">
    <source>
        <dbReference type="PROSITE" id="PS50893"/>
    </source>
</evidence>
<feature type="transmembrane region" description="Helical" evidence="10">
    <location>
        <begin position="420"/>
        <end position="441"/>
    </location>
</feature>
<feature type="domain" description="ABC transporter" evidence="11">
    <location>
        <begin position="585"/>
        <end position="806"/>
    </location>
</feature>
<sequence>MGSRFLVADTSSYIDTLTIILATVTGITCLGGIVPPLQDFTIATAAGSRLYSTIDRRPPGIAIRPSEGKLDSVLSHIELQNVRHIYPSRPYIVVLDNLSLDIEPGKTTAIVGPSGFGKSTIIELLERFYDPVAGDILLNGHKLSELSPNWLRHLVGEAGVLLSGGQKQRIAISRALISDPRTLLLDDATSALDSTSESVVQAAIEKTSQGRTTVVVAHRLSTVKSAGKIIVLSGGQLVEQRTHKFLQEKNGVYSRLAKSQAVNLSGKESLDNDSYLEVSIQNATFVSEETEKEAPPTTGSPLFDIAHRDAYAPGSLDRPRHQYSMRTLLRFLNGFHKDSMALVSMGFLASIQKGAGAPAQALKPLLWENVQEGLSVVSVACRALLDKDMSFFDTEEHSVGALVSFLGTEPASMAGMGCYAIGNCIMALTTLIGAIATSIAVGWKLGLVGAATVPVLLICGFLRFSVMAQLEAHLRQVYQETASLASEAVSAIRTVISLNRESNVSAIFHNKLAEQDSKIRSSLTSSAPLLCSALGLWYGGTLVISGEYGLFQFILSFAAVNVCGDAAGLIFSSSPDLAKAKLSAIRLDGLLDRQPQPQFDFGESQPLLQGNIGFRNVHFSYPIRLDRQILNGLDLTVHRERFYHPLAGLITMDGRDLSSMNMRAYRDQVALVNRDPTLFHGTIRDNLLLKLDASNLGFDTMCGGKRNNFSGGQKQRIAIARALMRWPSVLLLDEVTSALDSESQSVVQTTLDQAAKQRTTVAIAHRLSSVRNADLICYLEDGVVVESGTHAELIRRHGRFFAMLSLQNLEK</sequence>
<keyword evidence="3" id="KW-0813">Transport</keyword>
<dbReference type="Pfam" id="PF00005">
    <property type="entry name" value="ABC_tran"/>
    <property type="match status" value="3"/>
</dbReference>
<dbReference type="PROSITE" id="PS00211">
    <property type="entry name" value="ABC_TRANSPORTER_1"/>
    <property type="match status" value="2"/>
</dbReference>
<dbReference type="SUPFAM" id="SSF90123">
    <property type="entry name" value="ABC transporter transmembrane region"/>
    <property type="match status" value="1"/>
</dbReference>
<dbReference type="GO" id="GO:0090374">
    <property type="term" value="P:oligopeptide export from mitochondrion"/>
    <property type="evidence" value="ECO:0007669"/>
    <property type="project" value="TreeGrafter"/>
</dbReference>
<feature type="domain" description="ABC transmembrane type-1" evidence="12">
    <location>
        <begin position="382"/>
        <end position="579"/>
    </location>
</feature>
<protein>
    <submittedName>
        <fullName evidence="13">ABC transporter</fullName>
    </submittedName>
</protein>
<keyword evidence="7" id="KW-0067">ATP-binding</keyword>
<dbReference type="Gene3D" id="3.40.50.300">
    <property type="entry name" value="P-loop containing nucleotide triphosphate hydrolases"/>
    <property type="match status" value="3"/>
</dbReference>
<organism evidence="13 14">
    <name type="scientific">Penicillium hordei</name>
    <dbReference type="NCBI Taxonomy" id="40994"/>
    <lineage>
        <taxon>Eukaryota</taxon>
        <taxon>Fungi</taxon>
        <taxon>Dikarya</taxon>
        <taxon>Ascomycota</taxon>
        <taxon>Pezizomycotina</taxon>
        <taxon>Eurotiomycetes</taxon>
        <taxon>Eurotiomycetidae</taxon>
        <taxon>Eurotiales</taxon>
        <taxon>Aspergillaceae</taxon>
        <taxon>Penicillium</taxon>
    </lineage>
</organism>
<dbReference type="EMBL" id="JAQJAE010000004">
    <property type="protein sequence ID" value="KAJ5597251.1"/>
    <property type="molecule type" value="Genomic_DNA"/>
</dbReference>
<evidence type="ECO:0000256" key="7">
    <source>
        <dbReference type="ARBA" id="ARBA00022840"/>
    </source>
</evidence>
<dbReference type="SMART" id="SM00382">
    <property type="entry name" value="AAA"/>
    <property type="match status" value="2"/>
</dbReference>
<reference evidence="13" key="2">
    <citation type="submission" date="2023-01" db="EMBL/GenBank/DDBJ databases">
        <authorList>
            <person name="Petersen C."/>
        </authorList>
    </citation>
    <scope>NUCLEOTIDE SEQUENCE</scope>
    <source>
        <strain evidence="13">IBT 12815</strain>
    </source>
</reference>
<dbReference type="GO" id="GO:0016887">
    <property type="term" value="F:ATP hydrolysis activity"/>
    <property type="evidence" value="ECO:0007669"/>
    <property type="project" value="InterPro"/>
</dbReference>
<evidence type="ECO:0000256" key="9">
    <source>
        <dbReference type="ARBA" id="ARBA00023136"/>
    </source>
</evidence>
<dbReference type="Proteomes" id="UP001213799">
    <property type="component" value="Unassembled WGS sequence"/>
</dbReference>
<dbReference type="Gene3D" id="1.20.1560.10">
    <property type="entry name" value="ABC transporter type 1, transmembrane domain"/>
    <property type="match status" value="1"/>
</dbReference>
<feature type="transmembrane region" description="Helical" evidence="10">
    <location>
        <begin position="447"/>
        <end position="466"/>
    </location>
</feature>
<dbReference type="InterPro" id="IPR017871">
    <property type="entry name" value="ABC_transporter-like_CS"/>
</dbReference>
<dbReference type="PROSITE" id="PS50893">
    <property type="entry name" value="ABC_TRANSPORTER_2"/>
    <property type="match status" value="2"/>
</dbReference>
<evidence type="ECO:0000313" key="14">
    <source>
        <dbReference type="Proteomes" id="UP001213799"/>
    </source>
</evidence>
<feature type="domain" description="ABC transporter" evidence="11">
    <location>
        <begin position="77"/>
        <end position="259"/>
    </location>
</feature>
<evidence type="ECO:0000256" key="10">
    <source>
        <dbReference type="SAM" id="Phobius"/>
    </source>
</evidence>
<evidence type="ECO:0000256" key="2">
    <source>
        <dbReference type="ARBA" id="ARBA00007577"/>
    </source>
</evidence>
<dbReference type="PANTHER" id="PTHR43394">
    <property type="entry name" value="ATP-DEPENDENT PERMEASE MDL1, MITOCHONDRIAL"/>
    <property type="match status" value="1"/>
</dbReference>
<keyword evidence="5" id="KW-0677">Repeat</keyword>
<evidence type="ECO:0000256" key="5">
    <source>
        <dbReference type="ARBA" id="ARBA00022737"/>
    </source>
</evidence>
<dbReference type="PROSITE" id="PS50929">
    <property type="entry name" value="ABC_TM1F"/>
    <property type="match status" value="1"/>
</dbReference>
<dbReference type="InterPro" id="IPR003439">
    <property type="entry name" value="ABC_transporter-like_ATP-bd"/>
</dbReference>
<feature type="transmembrane region" description="Helical" evidence="10">
    <location>
        <begin position="12"/>
        <end position="34"/>
    </location>
</feature>
<dbReference type="SUPFAM" id="SSF52540">
    <property type="entry name" value="P-loop containing nucleoside triphosphate hydrolases"/>
    <property type="match status" value="2"/>
</dbReference>
<dbReference type="InterPro" id="IPR003593">
    <property type="entry name" value="AAA+_ATPase"/>
</dbReference>
<evidence type="ECO:0000313" key="13">
    <source>
        <dbReference type="EMBL" id="KAJ5597251.1"/>
    </source>
</evidence>
<dbReference type="Pfam" id="PF00664">
    <property type="entry name" value="ABC_membrane"/>
    <property type="match status" value="1"/>
</dbReference>
<dbReference type="CDD" id="cd18578">
    <property type="entry name" value="ABC_6TM_Pgp_ABCB1_D2_like"/>
    <property type="match status" value="1"/>
</dbReference>
<evidence type="ECO:0000256" key="6">
    <source>
        <dbReference type="ARBA" id="ARBA00022741"/>
    </source>
</evidence>
<keyword evidence="8 10" id="KW-1133">Transmembrane helix</keyword>
<accession>A0AAD6DYG5</accession>
<dbReference type="InterPro" id="IPR011527">
    <property type="entry name" value="ABC1_TM_dom"/>
</dbReference>
<comment type="caution">
    <text evidence="13">The sequence shown here is derived from an EMBL/GenBank/DDBJ whole genome shotgun (WGS) entry which is preliminary data.</text>
</comment>
<name>A0AAD6DYG5_9EURO</name>
<dbReference type="GeneID" id="81588634"/>